<evidence type="ECO:0000313" key="1">
    <source>
        <dbReference type="EMBL" id="KAK6514375.1"/>
    </source>
</evidence>
<reference evidence="1 2" key="1">
    <citation type="submission" date="2019-10" db="EMBL/GenBank/DDBJ databases">
        <authorList>
            <person name="Palmer J.M."/>
        </authorList>
    </citation>
    <scope>NUCLEOTIDE SEQUENCE [LARGE SCALE GENOMIC DNA]</scope>
    <source>
        <strain evidence="1 2">TWF506</strain>
    </source>
</reference>
<proteinExistence type="predicted"/>
<organism evidence="1 2">
    <name type="scientific">Arthrobotrys conoides</name>
    <dbReference type="NCBI Taxonomy" id="74498"/>
    <lineage>
        <taxon>Eukaryota</taxon>
        <taxon>Fungi</taxon>
        <taxon>Dikarya</taxon>
        <taxon>Ascomycota</taxon>
        <taxon>Pezizomycotina</taxon>
        <taxon>Orbiliomycetes</taxon>
        <taxon>Orbiliales</taxon>
        <taxon>Orbiliaceae</taxon>
        <taxon>Arthrobotrys</taxon>
    </lineage>
</organism>
<dbReference type="Proteomes" id="UP001307849">
    <property type="component" value="Unassembled WGS sequence"/>
</dbReference>
<keyword evidence="2" id="KW-1185">Reference proteome</keyword>
<name>A0AAN8NNI1_9PEZI</name>
<gene>
    <name evidence="1" type="ORF">TWF506_008771</name>
</gene>
<dbReference type="AlphaFoldDB" id="A0AAN8NNI1"/>
<comment type="caution">
    <text evidence="1">The sequence shown here is derived from an EMBL/GenBank/DDBJ whole genome shotgun (WGS) entry which is preliminary data.</text>
</comment>
<sequence length="295" mass="33160">MCFFNRLRFKCGHSQTCIFQTCAIARHTRGRTYHTTCRPSKRSHRNVKSWDLLGSCENCLRLQYGGNSRGYMGNTPGIGIPSDRYGMYGYGYGYEGYGGGGEGYYPYYPAGDRVYNTYGGGGGYTPRYWDRDRYNHHHNPFYDHHNLYPHRRQTISSINPDECDDANCMNINTPKDIQRSFLRSGLGTPYLGSGRGMVGGDGYGYGGYGYNGGRGRYLENMGMGMGYQYGIDDGRYMYQDDVDGMGMRGLSPELETTPLRAIEGGDGYDGYEGVGGRSPFMGRRRNHVPDAHMVD</sequence>
<protein>
    <submittedName>
        <fullName evidence="1">Uncharacterized protein</fullName>
    </submittedName>
</protein>
<accession>A0AAN8NNI1</accession>
<evidence type="ECO:0000313" key="2">
    <source>
        <dbReference type="Proteomes" id="UP001307849"/>
    </source>
</evidence>
<dbReference type="EMBL" id="JAVHJM010000005">
    <property type="protein sequence ID" value="KAK6514375.1"/>
    <property type="molecule type" value="Genomic_DNA"/>
</dbReference>